<dbReference type="PANTHER" id="PTHR12110:SF41">
    <property type="entry name" value="INOSOSE DEHYDRATASE"/>
    <property type="match status" value="1"/>
</dbReference>
<evidence type="ECO:0000313" key="3">
    <source>
        <dbReference type="Proteomes" id="UP000761264"/>
    </source>
</evidence>
<dbReference type="Proteomes" id="UP000761264">
    <property type="component" value="Unassembled WGS sequence"/>
</dbReference>
<sequence length="296" mass="31536">MTVKLGTNPIAWSNDDLESLGGETPLETCLREARAAGFVGIEMGNKFPRDAATLGALLKDFDLSLVSGWYSSHLLTRDAEAEIEALAPHMALLKEMGCDQLIFAETSNAIHGRQEVPLSQSPSIGAAEMETFARRVTEVAEHVRAAGLQLAYHHHAGTVVETGVEIEAFMAAAGDAVGLLLDTGHAVLAGADPAAIARRYGPRITHVHCKDLRADVRDQVRAQNMSFLDAVIAGIFTVPGDGCIDFAAVLDALSEPRYQGWLVVEAEQDPKKANPGIYAAMGHQNLARFAAEAGLA</sequence>
<dbReference type="InterPro" id="IPR050312">
    <property type="entry name" value="IolE/XylAMocC-like"/>
</dbReference>
<evidence type="ECO:0000313" key="2">
    <source>
        <dbReference type="EMBL" id="NIA67417.1"/>
    </source>
</evidence>
<name>A0A967C6T9_9PROT</name>
<dbReference type="Pfam" id="PF01261">
    <property type="entry name" value="AP_endonuc_2"/>
    <property type="match status" value="1"/>
</dbReference>
<dbReference type="InterPro" id="IPR013022">
    <property type="entry name" value="Xyl_isomerase-like_TIM-brl"/>
</dbReference>
<comment type="caution">
    <text evidence="2">The sequence shown here is derived from an EMBL/GenBank/DDBJ whole genome shotgun (WGS) entry which is preliminary data.</text>
</comment>
<dbReference type="Gene3D" id="3.20.20.150">
    <property type="entry name" value="Divalent-metal-dependent TIM barrel enzymes"/>
    <property type="match status" value="1"/>
</dbReference>
<dbReference type="RefSeq" id="WP_167220973.1">
    <property type="nucleotide sequence ID" value="NZ_JAAQPH010000002.1"/>
</dbReference>
<dbReference type="SUPFAM" id="SSF51658">
    <property type="entry name" value="Xylose isomerase-like"/>
    <property type="match status" value="1"/>
</dbReference>
<dbReference type="InterPro" id="IPR036237">
    <property type="entry name" value="Xyl_isomerase-like_sf"/>
</dbReference>
<dbReference type="PANTHER" id="PTHR12110">
    <property type="entry name" value="HYDROXYPYRUVATE ISOMERASE"/>
    <property type="match status" value="1"/>
</dbReference>
<gene>
    <name evidence="2" type="primary">iolE</name>
    <name evidence="2" type="ORF">HBA54_02310</name>
</gene>
<dbReference type="EC" id="4.2.1.44" evidence="2"/>
<dbReference type="AlphaFoldDB" id="A0A967C6T9"/>
<reference evidence="2" key="1">
    <citation type="submission" date="2020-03" db="EMBL/GenBank/DDBJ databases">
        <title>Genome of Pelagibius litoralis DSM 21314T.</title>
        <authorList>
            <person name="Wang G."/>
        </authorList>
    </citation>
    <scope>NUCLEOTIDE SEQUENCE</scope>
    <source>
        <strain evidence="2">DSM 21314</strain>
    </source>
</reference>
<dbReference type="EMBL" id="JAAQPH010000002">
    <property type="protein sequence ID" value="NIA67417.1"/>
    <property type="molecule type" value="Genomic_DNA"/>
</dbReference>
<dbReference type="NCBIfam" id="TIGR04379">
    <property type="entry name" value="myo_inos_iolE"/>
    <property type="match status" value="1"/>
</dbReference>
<dbReference type="GO" id="GO:0050114">
    <property type="term" value="F:myo-inosose-2 dehydratase activity"/>
    <property type="evidence" value="ECO:0007669"/>
    <property type="project" value="UniProtKB-EC"/>
</dbReference>
<proteinExistence type="predicted"/>
<protein>
    <submittedName>
        <fullName evidence="2">Myo-inosose-2 dehydratase</fullName>
        <ecNumber evidence="2">4.2.1.44</ecNumber>
    </submittedName>
</protein>
<keyword evidence="3" id="KW-1185">Reference proteome</keyword>
<accession>A0A967C6T9</accession>
<keyword evidence="2" id="KW-0456">Lyase</keyword>
<feature type="domain" description="Xylose isomerase-like TIM barrel" evidence="1">
    <location>
        <begin position="30"/>
        <end position="272"/>
    </location>
</feature>
<dbReference type="InterPro" id="IPR030823">
    <property type="entry name" value="IolE/MocC"/>
</dbReference>
<organism evidence="2 3">
    <name type="scientific">Pelagibius litoralis</name>
    <dbReference type="NCBI Taxonomy" id="374515"/>
    <lineage>
        <taxon>Bacteria</taxon>
        <taxon>Pseudomonadati</taxon>
        <taxon>Pseudomonadota</taxon>
        <taxon>Alphaproteobacteria</taxon>
        <taxon>Rhodospirillales</taxon>
        <taxon>Rhodovibrionaceae</taxon>
        <taxon>Pelagibius</taxon>
    </lineage>
</organism>
<evidence type="ECO:0000259" key="1">
    <source>
        <dbReference type="Pfam" id="PF01261"/>
    </source>
</evidence>